<proteinExistence type="predicted"/>
<dbReference type="PATRIC" id="fig|1246301.3.peg.3314"/>
<dbReference type="KEGG" id="vpd:VAPA_1c32780"/>
<gene>
    <name evidence="1" type="ORF">VAPA_1c32780</name>
</gene>
<name>T1XDF8_VARPD</name>
<evidence type="ECO:0000313" key="2">
    <source>
        <dbReference type="Proteomes" id="UP000016223"/>
    </source>
</evidence>
<reference evidence="1 2" key="1">
    <citation type="submission" date="2012-10" db="EMBL/GenBank/DDBJ databases">
        <title>Genome sequence of Variovorax paradoxus B4.</title>
        <authorList>
            <person name="Schuldes J."/>
            <person name="Brandt U."/>
            <person name="Hiessl S."/>
            <person name="Wuebbeler J.H."/>
            <person name="Thuermer A."/>
            <person name="Steinbuechel A."/>
            <person name="Daniel R."/>
        </authorList>
    </citation>
    <scope>NUCLEOTIDE SEQUENCE [LARGE SCALE GENOMIC DNA]</scope>
    <source>
        <strain evidence="1 2">B4</strain>
    </source>
</reference>
<organism evidence="1 2">
    <name type="scientific">Variovorax paradoxus B4</name>
    <dbReference type="NCBI Taxonomy" id="1246301"/>
    <lineage>
        <taxon>Bacteria</taxon>
        <taxon>Pseudomonadati</taxon>
        <taxon>Pseudomonadota</taxon>
        <taxon>Betaproteobacteria</taxon>
        <taxon>Burkholderiales</taxon>
        <taxon>Comamonadaceae</taxon>
        <taxon>Variovorax</taxon>
    </lineage>
</organism>
<sequence length="87" mass="9906">MLTVEKFAAWLEVTAVVREQQEIESRARIVDATLRDVAMRTSWGLMPACDFAWRCRGRNAAPEVRRIVEDALRGIGWVHPKERAAGK</sequence>
<dbReference type="AlphaFoldDB" id="T1XDF8"/>
<dbReference type="HOGENOM" id="CLU_2482404_0_0_4"/>
<dbReference type="Proteomes" id="UP000016223">
    <property type="component" value="Chromosome 1"/>
</dbReference>
<dbReference type="EMBL" id="CP003911">
    <property type="protein sequence ID" value="AGU50364.1"/>
    <property type="molecule type" value="Genomic_DNA"/>
</dbReference>
<accession>T1XDF8</accession>
<protein>
    <submittedName>
        <fullName evidence="1">Uncharacterized protein</fullName>
    </submittedName>
</protein>
<evidence type="ECO:0000313" key="1">
    <source>
        <dbReference type="EMBL" id="AGU50364.1"/>
    </source>
</evidence>